<dbReference type="EMBL" id="JBFXLQ010000055">
    <property type="protein sequence ID" value="KAL2863203.1"/>
    <property type="molecule type" value="Genomic_DNA"/>
</dbReference>
<evidence type="ECO:0000313" key="10">
    <source>
        <dbReference type="Proteomes" id="UP001610432"/>
    </source>
</evidence>
<dbReference type="PANTHER" id="PTHR31595">
    <property type="entry name" value="LONG-CHAIN-ALCOHOL O-FATTY-ACYLTRANSFERASE 3-RELATED"/>
    <property type="match status" value="1"/>
</dbReference>
<sequence>MAAIVVGFGLHHFNLLCTGAIDINDLRHDTHQNGPDPASGDNQDMSDGTRLTHLFRALYIATAIRGIDTRYEIKNLANRPKPSARLSRSTFLVQNLAIIAAEYLVLDLMFYKPLTPEDSKRLFPEGSEYLFFRPGNLGLPPATAQDALKNLAIAFFACGPTGTWYIELQYRVVSVISVALGISTPQRWPNLFGSITETYTLRQFWGTYWHQLFRWPMTNISSYICRTILRLPRPSLLERYTNILVVFIISAFLHAAMDARAGFWPPKSGAFRCFLLHPVGIMIEDAVQEIHRRVQCKDTENSSSRPKSWQRIIGYVWVWGFMMCVMALYTFPLLRYQNAAKNGVPVSVVKLVEDWVA</sequence>
<dbReference type="InterPro" id="IPR044851">
    <property type="entry name" value="Wax_synthase"/>
</dbReference>
<evidence type="ECO:0000313" key="9">
    <source>
        <dbReference type="EMBL" id="KAL2863203.1"/>
    </source>
</evidence>
<evidence type="ECO:0000256" key="7">
    <source>
        <dbReference type="SAM" id="Phobius"/>
    </source>
</evidence>
<accession>A0ABR4LIE2</accession>
<gene>
    <name evidence="9" type="ORF">BJX67DRAFT_364441</name>
</gene>
<dbReference type="Proteomes" id="UP001610432">
    <property type="component" value="Unassembled WGS sequence"/>
</dbReference>
<evidence type="ECO:0000256" key="4">
    <source>
        <dbReference type="ARBA" id="ARBA00022692"/>
    </source>
</evidence>
<dbReference type="GeneID" id="98145265"/>
<evidence type="ECO:0000256" key="2">
    <source>
        <dbReference type="ARBA" id="ARBA00007282"/>
    </source>
</evidence>
<comment type="caution">
    <text evidence="9">The sequence shown here is derived from an EMBL/GenBank/DDBJ whole genome shotgun (WGS) entry which is preliminary data.</text>
</comment>
<dbReference type="PANTHER" id="PTHR31595:SF67">
    <property type="entry name" value="WAX SYNTHASE DOMAIN-CONTAINING PROTEIN"/>
    <property type="match status" value="1"/>
</dbReference>
<keyword evidence="3 9" id="KW-0808">Transferase</keyword>
<organism evidence="9 10">
    <name type="scientific">Aspergillus lucknowensis</name>
    <dbReference type="NCBI Taxonomy" id="176173"/>
    <lineage>
        <taxon>Eukaryota</taxon>
        <taxon>Fungi</taxon>
        <taxon>Dikarya</taxon>
        <taxon>Ascomycota</taxon>
        <taxon>Pezizomycotina</taxon>
        <taxon>Eurotiomycetes</taxon>
        <taxon>Eurotiomycetidae</taxon>
        <taxon>Eurotiales</taxon>
        <taxon>Aspergillaceae</taxon>
        <taxon>Aspergillus</taxon>
        <taxon>Aspergillus subgen. Nidulantes</taxon>
    </lineage>
</organism>
<evidence type="ECO:0000256" key="1">
    <source>
        <dbReference type="ARBA" id="ARBA00004141"/>
    </source>
</evidence>
<comment type="subcellular location">
    <subcellularLocation>
        <location evidence="1">Membrane</location>
        <topology evidence="1">Multi-pass membrane protein</topology>
    </subcellularLocation>
</comment>
<keyword evidence="6 7" id="KW-0472">Membrane</keyword>
<evidence type="ECO:0000256" key="3">
    <source>
        <dbReference type="ARBA" id="ARBA00022679"/>
    </source>
</evidence>
<evidence type="ECO:0000259" key="8">
    <source>
        <dbReference type="Pfam" id="PF13813"/>
    </source>
</evidence>
<feature type="transmembrane region" description="Helical" evidence="7">
    <location>
        <begin position="312"/>
        <end position="331"/>
    </location>
</feature>
<reference evidence="9 10" key="1">
    <citation type="submission" date="2024-07" db="EMBL/GenBank/DDBJ databases">
        <title>Section-level genome sequencing and comparative genomics of Aspergillus sections Usti and Cavernicolus.</title>
        <authorList>
            <consortium name="Lawrence Berkeley National Laboratory"/>
            <person name="Nybo J.L."/>
            <person name="Vesth T.C."/>
            <person name="Theobald S."/>
            <person name="Frisvad J.C."/>
            <person name="Larsen T.O."/>
            <person name="Kjaerboelling I."/>
            <person name="Rothschild-Mancinelli K."/>
            <person name="Lyhne E.K."/>
            <person name="Kogle M.E."/>
            <person name="Barry K."/>
            <person name="Clum A."/>
            <person name="Na H."/>
            <person name="Ledsgaard L."/>
            <person name="Lin J."/>
            <person name="Lipzen A."/>
            <person name="Kuo A."/>
            <person name="Riley R."/>
            <person name="Mondo S."/>
            <person name="Labutti K."/>
            <person name="Haridas S."/>
            <person name="Pangalinan J."/>
            <person name="Salamov A.A."/>
            <person name="Simmons B.A."/>
            <person name="Magnuson J.K."/>
            <person name="Chen J."/>
            <person name="Drula E."/>
            <person name="Henrissat B."/>
            <person name="Wiebenga A."/>
            <person name="Lubbers R.J."/>
            <person name="Gomes A.C."/>
            <person name="Macurrencykelacurrency M.R."/>
            <person name="Stajich J."/>
            <person name="Grigoriev I.V."/>
            <person name="Mortensen U.H."/>
            <person name="De Vries R.P."/>
            <person name="Baker S.E."/>
            <person name="Andersen M.R."/>
        </authorList>
    </citation>
    <scope>NUCLEOTIDE SEQUENCE [LARGE SCALE GENOMIC DNA]</scope>
    <source>
        <strain evidence="9 10">CBS 449.75</strain>
    </source>
</reference>
<keyword evidence="10" id="KW-1185">Reference proteome</keyword>
<dbReference type="Pfam" id="PF13813">
    <property type="entry name" value="MBOAT_2"/>
    <property type="match status" value="1"/>
</dbReference>
<comment type="similarity">
    <text evidence="2">Belongs to the wax synthase family.</text>
</comment>
<dbReference type="InterPro" id="IPR032805">
    <property type="entry name" value="Wax_synthase_dom"/>
</dbReference>
<proteinExistence type="inferred from homology"/>
<dbReference type="RefSeq" id="XP_070882182.1">
    <property type="nucleotide sequence ID" value="XM_071030193.1"/>
</dbReference>
<feature type="domain" description="Wax synthase" evidence="8">
    <location>
        <begin position="188"/>
        <end position="275"/>
    </location>
</feature>
<keyword evidence="5 7" id="KW-1133">Transmembrane helix</keyword>
<protein>
    <submittedName>
        <fullName evidence="9">Membrane bound O-acyl transferase family-domain-containing protein</fullName>
    </submittedName>
</protein>
<evidence type="ECO:0000256" key="6">
    <source>
        <dbReference type="ARBA" id="ARBA00023136"/>
    </source>
</evidence>
<keyword evidence="4 7" id="KW-0812">Transmembrane</keyword>
<name>A0ABR4LIE2_9EURO</name>
<dbReference type="GO" id="GO:0016740">
    <property type="term" value="F:transferase activity"/>
    <property type="evidence" value="ECO:0007669"/>
    <property type="project" value="UniProtKB-KW"/>
</dbReference>
<evidence type="ECO:0000256" key="5">
    <source>
        <dbReference type="ARBA" id="ARBA00022989"/>
    </source>
</evidence>